<dbReference type="InterPro" id="IPR013783">
    <property type="entry name" value="Ig-like_fold"/>
</dbReference>
<keyword evidence="5" id="KW-1185">Reference proteome</keyword>
<dbReference type="PANTHER" id="PTHR37806">
    <property type="entry name" value="LMO0724 PROTEIN"/>
    <property type="match status" value="1"/>
</dbReference>
<dbReference type="EMBL" id="BASE01000004">
    <property type="protein sequence ID" value="GAM12026.1"/>
    <property type="molecule type" value="Genomic_DNA"/>
</dbReference>
<evidence type="ECO:0000313" key="4">
    <source>
        <dbReference type="EMBL" id="GAM12026.1"/>
    </source>
</evidence>
<evidence type="ECO:0000313" key="5">
    <source>
        <dbReference type="Proteomes" id="UP000031014"/>
    </source>
</evidence>
<evidence type="ECO:0000259" key="3">
    <source>
        <dbReference type="Pfam" id="PF17936"/>
    </source>
</evidence>
<feature type="chain" id="PRO_5002043708" description="N-acetylmuramoyl-L-alanine amidase" evidence="1">
    <location>
        <begin position="23"/>
        <end position="595"/>
    </location>
</feature>
<dbReference type="Gene3D" id="2.60.40.10">
    <property type="entry name" value="Immunoglobulins"/>
    <property type="match status" value="1"/>
</dbReference>
<comment type="caution">
    <text evidence="4">The sequence shown here is derived from an EMBL/GenBank/DDBJ whole genome shotgun (WGS) entry which is preliminary data.</text>
</comment>
<keyword evidence="1" id="KW-0732">Signal</keyword>
<dbReference type="AlphaFoldDB" id="A0A0A8X1L1"/>
<dbReference type="Proteomes" id="UP000031014">
    <property type="component" value="Unassembled WGS sequence"/>
</dbReference>
<dbReference type="Pfam" id="PF13529">
    <property type="entry name" value="Peptidase_C39_2"/>
    <property type="match status" value="1"/>
</dbReference>
<dbReference type="STRING" id="1321606.SAMD00020551_0145"/>
<reference evidence="4 5" key="1">
    <citation type="submission" date="2013-06" db="EMBL/GenBank/DDBJ databases">
        <title>Whole genome shotgun sequence of Bacillus selenatarsenatis SF-1.</title>
        <authorList>
            <person name="Kuroda M."/>
            <person name="Sei K."/>
            <person name="Yamashita M."/>
            <person name="Ike M."/>
        </authorList>
    </citation>
    <scope>NUCLEOTIDE SEQUENCE [LARGE SCALE GENOMIC DNA]</scope>
    <source>
        <strain evidence="4 5">SF-1</strain>
    </source>
</reference>
<dbReference type="Pfam" id="PF04122">
    <property type="entry name" value="CW_binding_2"/>
    <property type="match status" value="3"/>
</dbReference>
<sequence>MIKKTSFALFILLVMFTTSAYAATERIQGNDRYQTAVEISKAGWEVSDIVVLAKGTDFPDALAGGPLAFYHDAPILLTDSDRLPYVTEKEINRLQTKTIIIIGSESAVSSKISNRLIDLGLTVQRVGGRDRFETAALISQLIPSNQAIISNGRNYPDVLSIGSYAARNNIPILLTEKDRLPIHTEKALQDKINTLVIGGEKVVGKAVVSQLAKHNPVRIGGTDRYDTGRKIMNELQLSNEMAYLATGENFADALAGSVLAARTNAPILLTKTSVIPTPTRALLPEFNEIKILGGQGAVHENVRRTIDGEPLILDNPKVNTITDNMFKISGSATANTKLIVRRNNKDFNVVNVPANGKFSISIPLQKSGAMFSFFILDGEGNKSETVNVQVKAQSNPSKKMLYAPLVKQMPELPRGCEVTSLSMLLQYTGVKADKMKLAREVRKSPTPLRWINGKKHFGDPNEGFVGDMYSFSKPGFGVFNKPIEELANKYLPGRVVNLSGGSFDQVLDYVAAGHPVWVITTSWFSHVPDRYWETWYTPNGPIRITMKEHSVLITGYDSQYVYFNDPLDTYINKRKPLKSFIQGWEQYGKQAISYY</sequence>
<organism evidence="4 5">
    <name type="scientific">Mesobacillus selenatarsenatis (strain DSM 18680 / JCM 14380 / FERM P-15431 / SF-1)</name>
    <dbReference type="NCBI Taxonomy" id="1321606"/>
    <lineage>
        <taxon>Bacteria</taxon>
        <taxon>Bacillati</taxon>
        <taxon>Bacillota</taxon>
        <taxon>Bacilli</taxon>
        <taxon>Bacillales</taxon>
        <taxon>Bacillaceae</taxon>
        <taxon>Mesobacillus</taxon>
    </lineage>
</organism>
<dbReference type="InterPro" id="IPR007253">
    <property type="entry name" value="Cell_wall-bd_2"/>
</dbReference>
<gene>
    <name evidence="4" type="ORF">SAMD00020551_0145</name>
</gene>
<dbReference type="PANTHER" id="PTHR37806:SF1">
    <property type="entry name" value="PEPTIDASE C39-LIKE DOMAIN-CONTAINING PROTEIN"/>
    <property type="match status" value="1"/>
</dbReference>
<dbReference type="Gene3D" id="3.40.50.12090">
    <property type="match status" value="2"/>
</dbReference>
<proteinExistence type="predicted"/>
<dbReference type="InterPro" id="IPR041498">
    <property type="entry name" value="Big_6"/>
</dbReference>
<dbReference type="Gene3D" id="3.90.70.10">
    <property type="entry name" value="Cysteine proteinases"/>
    <property type="match status" value="1"/>
</dbReference>
<dbReference type="CDD" id="cd02549">
    <property type="entry name" value="Peptidase_C39A"/>
    <property type="match status" value="1"/>
</dbReference>
<feature type="signal peptide" evidence="1">
    <location>
        <begin position="1"/>
        <end position="22"/>
    </location>
</feature>
<feature type="domain" description="Peptidase C39-like" evidence="2">
    <location>
        <begin position="403"/>
        <end position="566"/>
    </location>
</feature>
<dbReference type="InterPro" id="IPR039563">
    <property type="entry name" value="Peptidase_C39_single_dom"/>
</dbReference>
<name>A0A0A8X1L1_MESS1</name>
<dbReference type="Pfam" id="PF17936">
    <property type="entry name" value="Big_6"/>
    <property type="match status" value="1"/>
</dbReference>
<evidence type="ECO:0008006" key="6">
    <source>
        <dbReference type="Google" id="ProtNLM"/>
    </source>
</evidence>
<feature type="domain" description="Bacterial Ig" evidence="3">
    <location>
        <begin position="315"/>
        <end position="391"/>
    </location>
</feature>
<accession>A0A0A8X1L1</accession>
<evidence type="ECO:0000259" key="2">
    <source>
        <dbReference type="Pfam" id="PF13529"/>
    </source>
</evidence>
<protein>
    <recommendedName>
        <fullName evidence="6">N-acetylmuramoyl-L-alanine amidase</fullName>
    </recommendedName>
</protein>
<evidence type="ECO:0000256" key="1">
    <source>
        <dbReference type="SAM" id="SignalP"/>
    </source>
</evidence>
<dbReference type="InterPro" id="IPR039564">
    <property type="entry name" value="Peptidase_C39-like"/>
</dbReference>